<organism evidence="4 5">
    <name type="scientific">Plasmopara halstedii</name>
    <name type="common">Downy mildew of sunflower</name>
    <dbReference type="NCBI Taxonomy" id="4781"/>
    <lineage>
        <taxon>Eukaryota</taxon>
        <taxon>Sar</taxon>
        <taxon>Stramenopiles</taxon>
        <taxon>Oomycota</taxon>
        <taxon>Peronosporomycetes</taxon>
        <taxon>Peronosporales</taxon>
        <taxon>Peronosporaceae</taxon>
        <taxon>Plasmopara</taxon>
    </lineage>
</organism>
<dbReference type="SMART" id="SM00240">
    <property type="entry name" value="FHA"/>
    <property type="match status" value="1"/>
</dbReference>
<evidence type="ECO:0000313" key="4">
    <source>
        <dbReference type="EMBL" id="CEG49069.1"/>
    </source>
</evidence>
<dbReference type="OMA" id="IHSTHGC"/>
<proteinExistence type="predicted"/>
<feature type="coiled-coil region" evidence="1">
    <location>
        <begin position="247"/>
        <end position="281"/>
    </location>
</feature>
<feature type="compositionally biased region" description="Acidic residues" evidence="2">
    <location>
        <begin position="159"/>
        <end position="169"/>
    </location>
</feature>
<dbReference type="OrthoDB" id="444265at2759"/>
<evidence type="ECO:0000259" key="3">
    <source>
        <dbReference type="PROSITE" id="PS50006"/>
    </source>
</evidence>
<evidence type="ECO:0000256" key="2">
    <source>
        <dbReference type="SAM" id="MobiDB-lite"/>
    </source>
</evidence>
<sequence>MTSYSPPEWSISGSNVFGIYMDVIKGGVVVESLQLPCTNGRSYVLAGRMATVCDWTLAHPSISRTHAALQFDQQGALFLYDIRSTHGCFVNKKRIPVEEFVRLHIGDVLGFGESTRLYAVCGPPELLPAEYESLNLEKFRERLKRKDDQREVSWGFKDDAEEEEGESEEETQKRNDDLPDYLRNLKEDDRPYTSSVSQSDVNEKDRRLYRQLTTRIRKMENLKLEKSRILAKQNRLDGLSEGQQLTLERNEQRIETLHKEIDDLEAKIQAKNDERAKTKSTGELRSRKRTNVNEELYGYSSDEDDFYDRTEANQLKIAARKQKVTGCAISVATAGPTTDVKAQKKEVLTVDSIQSNIKRLEEELTRLQDDVTAASTKADPKQNNSKQEKEDSLDLFMSATTTQLHLGEIDLLMKRKADIKTELQRQHHLLAVATPALASLPVRTPVKDAVDDSVITTSNVSSFAINSSDQAEKNDMIPHCSELVNVDVLAKKSVSPLQNKSIVKEKLENHRVKNAAPLKREQISGKMVTVSKKIKVDGEKQCGGASILEGGDHAWVPPTNQTGDGRTQLNDKFGY</sequence>
<dbReference type="InterPro" id="IPR050923">
    <property type="entry name" value="Cell_Proc_Reg/RNA_Proc"/>
</dbReference>
<reference evidence="5" key="1">
    <citation type="submission" date="2014-09" db="EMBL/GenBank/DDBJ databases">
        <authorList>
            <person name="Sharma Rahul"/>
            <person name="Thines Marco"/>
        </authorList>
    </citation>
    <scope>NUCLEOTIDE SEQUENCE [LARGE SCALE GENOMIC DNA]</scope>
</reference>
<dbReference type="InterPro" id="IPR008984">
    <property type="entry name" value="SMAD_FHA_dom_sf"/>
</dbReference>
<dbReference type="EMBL" id="CCYD01003042">
    <property type="protein sequence ID" value="CEG49069.1"/>
    <property type="molecule type" value="Genomic_DNA"/>
</dbReference>
<protein>
    <submittedName>
        <fullName evidence="4">Anion exchanger adaptor protein Kanadaptin, contains FHA domain</fullName>
    </submittedName>
</protein>
<feature type="region of interest" description="Disordered" evidence="2">
    <location>
        <begin position="548"/>
        <end position="575"/>
    </location>
</feature>
<keyword evidence="5" id="KW-1185">Reference proteome</keyword>
<dbReference type="RefSeq" id="XP_024585438.1">
    <property type="nucleotide sequence ID" value="XM_024720217.1"/>
</dbReference>
<feature type="domain" description="FHA" evidence="3">
    <location>
        <begin position="44"/>
        <end position="95"/>
    </location>
</feature>
<dbReference type="PANTHER" id="PTHR23308">
    <property type="entry name" value="NUCLEAR INHIBITOR OF PROTEIN PHOSPHATASE-1"/>
    <property type="match status" value="1"/>
</dbReference>
<name>A0A0P1B5V4_PLAHL</name>
<evidence type="ECO:0000313" key="5">
    <source>
        <dbReference type="Proteomes" id="UP000054928"/>
    </source>
</evidence>
<dbReference type="Proteomes" id="UP000054928">
    <property type="component" value="Unassembled WGS sequence"/>
</dbReference>
<dbReference type="GeneID" id="36401911"/>
<feature type="compositionally biased region" description="Polar residues" evidence="2">
    <location>
        <begin position="558"/>
        <end position="575"/>
    </location>
</feature>
<feature type="region of interest" description="Disordered" evidence="2">
    <location>
        <begin position="371"/>
        <end position="391"/>
    </location>
</feature>
<evidence type="ECO:0000256" key="1">
    <source>
        <dbReference type="SAM" id="Coils"/>
    </source>
</evidence>
<dbReference type="PROSITE" id="PS50006">
    <property type="entry name" value="FHA_DOMAIN"/>
    <property type="match status" value="1"/>
</dbReference>
<feature type="region of interest" description="Disordered" evidence="2">
    <location>
        <begin position="154"/>
        <end position="204"/>
    </location>
</feature>
<dbReference type="Pfam" id="PF00498">
    <property type="entry name" value="FHA"/>
    <property type="match status" value="1"/>
</dbReference>
<dbReference type="InterPro" id="IPR000253">
    <property type="entry name" value="FHA_dom"/>
</dbReference>
<dbReference type="Gene3D" id="2.60.200.20">
    <property type="match status" value="1"/>
</dbReference>
<dbReference type="AlphaFoldDB" id="A0A0P1B5V4"/>
<dbReference type="SUPFAM" id="SSF49879">
    <property type="entry name" value="SMAD/FHA domain"/>
    <property type="match status" value="1"/>
</dbReference>
<keyword evidence="1" id="KW-0175">Coiled coil</keyword>
<accession>A0A0P1B5V4</accession>